<gene>
    <name evidence="2" type="ORF">LPLAT_LOCUS10082</name>
</gene>
<organism evidence="2 3">
    <name type="scientific">Lasius platythorax</name>
    <dbReference type="NCBI Taxonomy" id="488582"/>
    <lineage>
        <taxon>Eukaryota</taxon>
        <taxon>Metazoa</taxon>
        <taxon>Ecdysozoa</taxon>
        <taxon>Arthropoda</taxon>
        <taxon>Hexapoda</taxon>
        <taxon>Insecta</taxon>
        <taxon>Pterygota</taxon>
        <taxon>Neoptera</taxon>
        <taxon>Endopterygota</taxon>
        <taxon>Hymenoptera</taxon>
        <taxon>Apocrita</taxon>
        <taxon>Aculeata</taxon>
        <taxon>Formicoidea</taxon>
        <taxon>Formicidae</taxon>
        <taxon>Formicinae</taxon>
        <taxon>Lasius</taxon>
        <taxon>Lasius</taxon>
    </lineage>
</organism>
<feature type="region of interest" description="Disordered" evidence="1">
    <location>
        <begin position="18"/>
        <end position="103"/>
    </location>
</feature>
<name>A0AAV2NXC9_9HYME</name>
<feature type="compositionally biased region" description="Basic residues" evidence="1">
    <location>
        <begin position="74"/>
        <end position="91"/>
    </location>
</feature>
<proteinExistence type="predicted"/>
<dbReference type="EMBL" id="OZ034828">
    <property type="protein sequence ID" value="CAL1684464.1"/>
    <property type="molecule type" value="Genomic_DNA"/>
</dbReference>
<protein>
    <submittedName>
        <fullName evidence="2">Uncharacterized protein</fullName>
    </submittedName>
</protein>
<sequence length="149" mass="16628">MSCRRDVLAVKGCMRSTLSGSEGCAEATTGSSRSVTAREGKEKEMERRVWGSTERRRREGSAATQCGQNDDHHRARRKRWKATRRGAKRRGEKPSSGGANRHDNLVEMETEAAFLFTRASASSRQICTSARIATFPGTSRNSNKHHYLL</sequence>
<feature type="compositionally biased region" description="Basic and acidic residues" evidence="1">
    <location>
        <begin position="36"/>
        <end position="60"/>
    </location>
</feature>
<dbReference type="AlphaFoldDB" id="A0AAV2NXC9"/>
<reference evidence="2" key="1">
    <citation type="submission" date="2024-04" db="EMBL/GenBank/DDBJ databases">
        <authorList>
            <consortium name="Molecular Ecology Group"/>
        </authorList>
    </citation>
    <scope>NUCLEOTIDE SEQUENCE</scope>
</reference>
<keyword evidence="3" id="KW-1185">Reference proteome</keyword>
<evidence type="ECO:0000313" key="3">
    <source>
        <dbReference type="Proteomes" id="UP001497644"/>
    </source>
</evidence>
<accession>A0AAV2NXC9</accession>
<evidence type="ECO:0000313" key="2">
    <source>
        <dbReference type="EMBL" id="CAL1684464.1"/>
    </source>
</evidence>
<dbReference type="Proteomes" id="UP001497644">
    <property type="component" value="Chromosome 5"/>
</dbReference>
<evidence type="ECO:0000256" key="1">
    <source>
        <dbReference type="SAM" id="MobiDB-lite"/>
    </source>
</evidence>